<evidence type="ECO:0000256" key="4">
    <source>
        <dbReference type="HAMAP-Rule" id="MF_01151"/>
    </source>
</evidence>
<dbReference type="EMBL" id="UETC01000001">
    <property type="protein sequence ID" value="SSA38044.1"/>
    <property type="molecule type" value="Genomic_DNA"/>
</dbReference>
<dbReference type="Pfam" id="PF01025">
    <property type="entry name" value="GrpE"/>
    <property type="match status" value="1"/>
</dbReference>
<dbReference type="InterPro" id="IPR013805">
    <property type="entry name" value="GrpE_CC"/>
</dbReference>
<dbReference type="Proteomes" id="UP000251571">
    <property type="component" value="Unassembled WGS sequence"/>
</dbReference>
<dbReference type="CDD" id="cd00446">
    <property type="entry name" value="GrpE"/>
    <property type="match status" value="1"/>
</dbReference>
<protein>
    <recommendedName>
        <fullName evidence="4 5">Protein GrpE</fullName>
    </recommendedName>
    <alternativeName>
        <fullName evidence="4">HSP-70 cofactor</fullName>
    </alternativeName>
</protein>
<dbReference type="Gene3D" id="2.30.22.10">
    <property type="entry name" value="Head domain of nucleotide exchange factor GrpE"/>
    <property type="match status" value="1"/>
</dbReference>
<reference evidence="8 10" key="2">
    <citation type="submission" date="2018-03" db="EMBL/GenBank/DDBJ databases">
        <title>Genomic Encyclopedia of Archaeal and Bacterial Type Strains, Phase II (KMG-II): from individual species to whole genera.</title>
        <authorList>
            <person name="Goeker M."/>
        </authorList>
    </citation>
    <scope>NUCLEOTIDE SEQUENCE [LARGE SCALE GENOMIC DNA]</scope>
    <source>
        <strain evidence="8 10">DSM 25227</strain>
    </source>
</reference>
<dbReference type="RefSeq" id="WP_109562409.1">
    <property type="nucleotide sequence ID" value="NZ_QGDJ01000001.1"/>
</dbReference>
<name>A0A2Y9A0W9_9RHOB</name>
<accession>A0A2Y9A0W9</accession>
<dbReference type="Gene3D" id="3.90.20.20">
    <property type="match status" value="1"/>
</dbReference>
<comment type="function">
    <text evidence="4 5">Participates actively in the response to hyperosmotic and heat shock by preventing the aggregation of stress-denatured proteins, in association with DnaK and GrpE. It is the nucleotide exchange factor for DnaK and may function as a thermosensor. Unfolded proteins bind initially to DnaJ; upon interaction with the DnaJ-bound protein, DnaK hydrolyzes its bound ATP, resulting in the formation of a stable complex. GrpE releases ADP from DnaK; ATP binding to DnaK triggers the release of the substrate protein, thus completing the reaction cycle. Several rounds of ATP-dependent interactions between DnaJ, DnaK and GrpE are required for fully efficient folding.</text>
</comment>
<comment type="subcellular location">
    <subcellularLocation>
        <location evidence="4">Cytoplasm</location>
    </subcellularLocation>
</comment>
<dbReference type="GO" id="GO:0000774">
    <property type="term" value="F:adenyl-nucleotide exchange factor activity"/>
    <property type="evidence" value="ECO:0007669"/>
    <property type="project" value="InterPro"/>
</dbReference>
<dbReference type="GO" id="GO:0006457">
    <property type="term" value="P:protein folding"/>
    <property type="evidence" value="ECO:0007669"/>
    <property type="project" value="InterPro"/>
</dbReference>
<dbReference type="PANTHER" id="PTHR21237">
    <property type="entry name" value="GRPE PROTEIN"/>
    <property type="match status" value="1"/>
</dbReference>
<dbReference type="InterPro" id="IPR000740">
    <property type="entry name" value="GrpE"/>
</dbReference>
<comment type="similarity">
    <text evidence="1 4 6">Belongs to the GrpE family.</text>
</comment>
<dbReference type="GO" id="GO:0051087">
    <property type="term" value="F:protein-folding chaperone binding"/>
    <property type="evidence" value="ECO:0007669"/>
    <property type="project" value="InterPro"/>
</dbReference>
<dbReference type="OrthoDB" id="9789811at2"/>
<proteinExistence type="inferred from homology"/>
<dbReference type="AlphaFoldDB" id="A0A2Y9A0W9"/>
<evidence type="ECO:0000313" key="9">
    <source>
        <dbReference type="EMBL" id="SSA38044.1"/>
    </source>
</evidence>
<keyword evidence="10" id="KW-1185">Reference proteome</keyword>
<dbReference type="GO" id="GO:0051082">
    <property type="term" value="F:unfolded protein binding"/>
    <property type="evidence" value="ECO:0007669"/>
    <property type="project" value="TreeGrafter"/>
</dbReference>
<organism evidence="9 11">
    <name type="scientific">Jannaschia seohaensis</name>
    <dbReference type="NCBI Taxonomy" id="475081"/>
    <lineage>
        <taxon>Bacteria</taxon>
        <taxon>Pseudomonadati</taxon>
        <taxon>Pseudomonadota</taxon>
        <taxon>Alphaproteobacteria</taxon>
        <taxon>Rhodobacterales</taxon>
        <taxon>Roseobacteraceae</taxon>
        <taxon>Jannaschia</taxon>
    </lineage>
</organism>
<dbReference type="PRINTS" id="PR00773">
    <property type="entry name" value="GRPEPROTEIN"/>
</dbReference>
<keyword evidence="3 4" id="KW-0143">Chaperone</keyword>
<gene>
    <name evidence="4" type="primary">grpE</name>
    <name evidence="8" type="ORF">BCF38_101174</name>
    <name evidence="9" type="ORF">SAMN05421539_101174</name>
</gene>
<feature type="region of interest" description="Disordered" evidence="7">
    <location>
        <begin position="24"/>
        <end position="46"/>
    </location>
</feature>
<reference evidence="9 11" key="1">
    <citation type="submission" date="2016-10" db="EMBL/GenBank/DDBJ databases">
        <authorList>
            <person name="Cai Z."/>
        </authorList>
    </citation>
    <scope>NUCLEOTIDE SEQUENCE [LARGE SCALE GENOMIC DNA]</scope>
    <source>
        <strain evidence="9 11">DSM 25227</strain>
    </source>
</reference>
<dbReference type="PANTHER" id="PTHR21237:SF23">
    <property type="entry name" value="GRPE PROTEIN HOMOLOG, MITOCHONDRIAL"/>
    <property type="match status" value="1"/>
</dbReference>
<keyword evidence="2 4" id="KW-0346">Stress response</keyword>
<evidence type="ECO:0000256" key="3">
    <source>
        <dbReference type="ARBA" id="ARBA00023186"/>
    </source>
</evidence>
<dbReference type="Proteomes" id="UP000245839">
    <property type="component" value="Unassembled WGS sequence"/>
</dbReference>
<evidence type="ECO:0000313" key="10">
    <source>
        <dbReference type="Proteomes" id="UP000245839"/>
    </source>
</evidence>
<dbReference type="HAMAP" id="MF_01151">
    <property type="entry name" value="GrpE"/>
    <property type="match status" value="1"/>
</dbReference>
<dbReference type="SUPFAM" id="SSF58014">
    <property type="entry name" value="Coiled-coil domain of nucleotide exchange factor GrpE"/>
    <property type="match status" value="1"/>
</dbReference>
<dbReference type="EMBL" id="QGDJ01000001">
    <property type="protein sequence ID" value="PWJ21766.1"/>
    <property type="molecule type" value="Genomic_DNA"/>
</dbReference>
<dbReference type="GO" id="GO:0005737">
    <property type="term" value="C:cytoplasm"/>
    <property type="evidence" value="ECO:0007669"/>
    <property type="project" value="UniProtKB-SubCell"/>
</dbReference>
<sequence length="192" mass="20886">MADPKETPFLDDPEEMEEFDLDAALEEEGESGPPQRASERASAQLEAVTAERDELRDRLMRSLAEAENVRKRAARDRAEAEQYGGSKLARDMLPIYDNLSRALDAAGENSAISEGIELTMKELVGVFAKHGITLVAPQQGDKFDPQVHQAMFEAPVPGTKAGEIIQIAAVGFMLHDRLLRPAQVGVSSTPAS</sequence>
<dbReference type="PROSITE" id="PS01071">
    <property type="entry name" value="GRPE"/>
    <property type="match status" value="1"/>
</dbReference>
<evidence type="ECO:0000256" key="2">
    <source>
        <dbReference type="ARBA" id="ARBA00023016"/>
    </source>
</evidence>
<evidence type="ECO:0000256" key="7">
    <source>
        <dbReference type="SAM" id="MobiDB-lite"/>
    </source>
</evidence>
<dbReference type="SUPFAM" id="SSF51064">
    <property type="entry name" value="Head domain of nucleotide exchange factor GrpE"/>
    <property type="match status" value="1"/>
</dbReference>
<dbReference type="InterPro" id="IPR009012">
    <property type="entry name" value="GrpE_head"/>
</dbReference>
<evidence type="ECO:0000256" key="1">
    <source>
        <dbReference type="ARBA" id="ARBA00009054"/>
    </source>
</evidence>
<evidence type="ECO:0000256" key="5">
    <source>
        <dbReference type="RuleBase" id="RU000639"/>
    </source>
</evidence>
<dbReference type="GO" id="GO:0042803">
    <property type="term" value="F:protein homodimerization activity"/>
    <property type="evidence" value="ECO:0007669"/>
    <property type="project" value="InterPro"/>
</dbReference>
<keyword evidence="4" id="KW-0963">Cytoplasm</keyword>
<evidence type="ECO:0000313" key="8">
    <source>
        <dbReference type="EMBL" id="PWJ21766.1"/>
    </source>
</evidence>
<comment type="subunit">
    <text evidence="4">Homodimer.</text>
</comment>
<evidence type="ECO:0000256" key="6">
    <source>
        <dbReference type="RuleBase" id="RU004478"/>
    </source>
</evidence>
<evidence type="ECO:0000313" key="11">
    <source>
        <dbReference type="Proteomes" id="UP000251571"/>
    </source>
</evidence>